<organism evidence="2">
    <name type="scientific">Brassica cretica</name>
    <name type="common">Mustard</name>
    <dbReference type="NCBI Taxonomy" id="69181"/>
    <lineage>
        <taxon>Eukaryota</taxon>
        <taxon>Viridiplantae</taxon>
        <taxon>Streptophyta</taxon>
        <taxon>Embryophyta</taxon>
        <taxon>Tracheophyta</taxon>
        <taxon>Spermatophyta</taxon>
        <taxon>Magnoliopsida</taxon>
        <taxon>eudicotyledons</taxon>
        <taxon>Gunneridae</taxon>
        <taxon>Pentapetalae</taxon>
        <taxon>rosids</taxon>
        <taxon>malvids</taxon>
        <taxon>Brassicales</taxon>
        <taxon>Brassicaceae</taxon>
        <taxon>Brassiceae</taxon>
        <taxon>Brassica</taxon>
    </lineage>
</organism>
<gene>
    <name evidence="2" type="ORF">F2Q70_00020318</name>
</gene>
<dbReference type="AlphaFoldDB" id="A0A8S9GQ39"/>
<accession>A0A8S9GQ39</accession>
<reference evidence="2" key="1">
    <citation type="submission" date="2019-12" db="EMBL/GenBank/DDBJ databases">
        <title>Genome sequencing and annotation of Brassica cretica.</title>
        <authorList>
            <person name="Studholme D.J."/>
            <person name="Sarris P.F."/>
        </authorList>
    </citation>
    <scope>NUCLEOTIDE SEQUENCE</scope>
    <source>
        <strain evidence="2">PFS-102/07</strain>
        <tissue evidence="2">Leaf</tissue>
    </source>
</reference>
<name>A0A8S9GQ39_BRACR</name>
<feature type="region of interest" description="Disordered" evidence="1">
    <location>
        <begin position="1"/>
        <end position="84"/>
    </location>
</feature>
<feature type="region of interest" description="Disordered" evidence="1">
    <location>
        <begin position="120"/>
        <end position="161"/>
    </location>
</feature>
<proteinExistence type="predicted"/>
<feature type="compositionally biased region" description="Basic and acidic residues" evidence="1">
    <location>
        <begin position="120"/>
        <end position="135"/>
    </location>
</feature>
<dbReference type="EMBL" id="QGKY02001925">
    <property type="protein sequence ID" value="KAF2546944.1"/>
    <property type="molecule type" value="Genomic_DNA"/>
</dbReference>
<evidence type="ECO:0000256" key="1">
    <source>
        <dbReference type="SAM" id="MobiDB-lite"/>
    </source>
</evidence>
<protein>
    <submittedName>
        <fullName evidence="2">Uncharacterized protein</fullName>
    </submittedName>
</protein>
<feature type="compositionally biased region" description="Basic and acidic residues" evidence="1">
    <location>
        <begin position="74"/>
        <end position="84"/>
    </location>
</feature>
<feature type="compositionally biased region" description="Basic and acidic residues" evidence="1">
    <location>
        <begin position="151"/>
        <end position="161"/>
    </location>
</feature>
<sequence length="161" mass="18165">MSSSTSDDQDDGCRYREHPWLNSVHTQTHRTIRGKYQPDSTKHEPEVVPVKRGQGRPRKEKPAPGIEWVPEPPARIRKDIRGEPESAKDPLEFLLMKRIVGQTITAGEWIMGLGEEDRRCALRQTEENPEPRDDDLGPTPRDAGMVGLGPEADRVFPHPCG</sequence>
<comment type="caution">
    <text evidence="2">The sequence shown here is derived from an EMBL/GenBank/DDBJ whole genome shotgun (WGS) entry which is preliminary data.</text>
</comment>
<evidence type="ECO:0000313" key="2">
    <source>
        <dbReference type="EMBL" id="KAF2546944.1"/>
    </source>
</evidence>